<dbReference type="PROSITE" id="PS00344">
    <property type="entry name" value="GATA_ZN_FINGER_1"/>
    <property type="match status" value="1"/>
</dbReference>
<evidence type="ECO:0000313" key="6">
    <source>
        <dbReference type="EMBL" id="PON89828.1"/>
    </source>
</evidence>
<dbReference type="PANTHER" id="PTHR46125">
    <property type="entry name" value="GATA TRANSCRIPTION FACTOR 28"/>
    <property type="match status" value="1"/>
</dbReference>
<feature type="domain" description="GATA-type" evidence="5">
    <location>
        <begin position="41"/>
        <end position="68"/>
    </location>
</feature>
<organism evidence="6 7">
    <name type="scientific">Trema orientale</name>
    <name type="common">Charcoal tree</name>
    <name type="synonym">Celtis orientalis</name>
    <dbReference type="NCBI Taxonomy" id="63057"/>
    <lineage>
        <taxon>Eukaryota</taxon>
        <taxon>Viridiplantae</taxon>
        <taxon>Streptophyta</taxon>
        <taxon>Embryophyta</taxon>
        <taxon>Tracheophyta</taxon>
        <taxon>Spermatophyta</taxon>
        <taxon>Magnoliopsida</taxon>
        <taxon>eudicotyledons</taxon>
        <taxon>Gunneridae</taxon>
        <taxon>Pentapetalae</taxon>
        <taxon>rosids</taxon>
        <taxon>fabids</taxon>
        <taxon>Rosales</taxon>
        <taxon>Cannabaceae</taxon>
        <taxon>Trema</taxon>
    </lineage>
</organism>
<evidence type="ECO:0000256" key="4">
    <source>
        <dbReference type="SAM" id="MobiDB-lite"/>
    </source>
</evidence>
<dbReference type="Gene3D" id="3.30.50.10">
    <property type="entry name" value="Erythroid Transcription Factor GATA-1, subunit A"/>
    <property type="match status" value="1"/>
</dbReference>
<dbReference type="SMART" id="SM00401">
    <property type="entry name" value="ZnF_GATA"/>
    <property type="match status" value="1"/>
</dbReference>
<dbReference type="Proteomes" id="UP000237000">
    <property type="component" value="Unassembled WGS sequence"/>
</dbReference>
<dbReference type="InterPro" id="IPR013088">
    <property type="entry name" value="Znf_NHR/GATA"/>
</dbReference>
<evidence type="ECO:0000256" key="2">
    <source>
        <dbReference type="ARBA" id="ARBA00023125"/>
    </source>
</evidence>
<feature type="region of interest" description="Disordered" evidence="4">
    <location>
        <begin position="1"/>
        <end position="34"/>
    </location>
</feature>
<protein>
    <submittedName>
        <fullName evidence="6">GATA transcription factor</fullName>
    </submittedName>
</protein>
<dbReference type="Pfam" id="PF00320">
    <property type="entry name" value="GATA"/>
    <property type="match status" value="1"/>
</dbReference>
<dbReference type="GO" id="GO:0006355">
    <property type="term" value="P:regulation of DNA-templated transcription"/>
    <property type="evidence" value="ECO:0007669"/>
    <property type="project" value="InterPro"/>
</dbReference>
<evidence type="ECO:0000313" key="7">
    <source>
        <dbReference type="Proteomes" id="UP000237000"/>
    </source>
</evidence>
<keyword evidence="7" id="KW-1185">Reference proteome</keyword>
<keyword evidence="2" id="KW-0238">DNA-binding</keyword>
<sequence>MHRKNGQFASLKESSGTSGWDSSQSGLQAGTHRPETVLRRCQHCGISEQNTPAMHLGPAGPRTLCNACGLMWANKGTLRDLSKGERNLFADHIEPLSGADLIYRELQMSVR</sequence>
<evidence type="ECO:0000256" key="3">
    <source>
        <dbReference type="ARBA" id="ARBA00023163"/>
    </source>
</evidence>
<keyword evidence="1" id="KW-0805">Transcription regulation</keyword>
<gene>
    <name evidence="6" type="ORF">TorRG33x02_143510</name>
</gene>
<dbReference type="GO" id="GO:0008270">
    <property type="term" value="F:zinc ion binding"/>
    <property type="evidence" value="ECO:0007669"/>
    <property type="project" value="InterPro"/>
</dbReference>
<keyword evidence="3" id="KW-0804">Transcription</keyword>
<dbReference type="InterPro" id="IPR045280">
    <property type="entry name" value="TIFY-like"/>
</dbReference>
<proteinExistence type="predicted"/>
<dbReference type="EMBL" id="JXTC01000089">
    <property type="protein sequence ID" value="PON89828.1"/>
    <property type="molecule type" value="Genomic_DNA"/>
</dbReference>
<reference evidence="7" key="1">
    <citation type="submission" date="2016-06" db="EMBL/GenBank/DDBJ databases">
        <title>Parallel loss of symbiosis genes in relatives of nitrogen-fixing non-legume Parasponia.</title>
        <authorList>
            <person name="Van Velzen R."/>
            <person name="Holmer R."/>
            <person name="Bu F."/>
            <person name="Rutten L."/>
            <person name="Van Zeijl A."/>
            <person name="Liu W."/>
            <person name="Santuari L."/>
            <person name="Cao Q."/>
            <person name="Sharma T."/>
            <person name="Shen D."/>
            <person name="Roswanjaya Y."/>
            <person name="Wardhani T."/>
            <person name="Kalhor M.S."/>
            <person name="Jansen J."/>
            <person name="Van den Hoogen J."/>
            <person name="Gungor B."/>
            <person name="Hartog M."/>
            <person name="Hontelez J."/>
            <person name="Verver J."/>
            <person name="Yang W.-C."/>
            <person name="Schijlen E."/>
            <person name="Repin R."/>
            <person name="Schilthuizen M."/>
            <person name="Schranz E."/>
            <person name="Heidstra R."/>
            <person name="Miyata K."/>
            <person name="Fedorova E."/>
            <person name="Kohlen W."/>
            <person name="Bisseling T."/>
            <person name="Smit S."/>
            <person name="Geurts R."/>
        </authorList>
    </citation>
    <scope>NUCLEOTIDE SEQUENCE [LARGE SCALE GENOMIC DNA]</scope>
    <source>
        <strain evidence="7">cv. RG33-2</strain>
    </source>
</reference>
<evidence type="ECO:0000259" key="5">
    <source>
        <dbReference type="PROSITE" id="PS00344"/>
    </source>
</evidence>
<dbReference type="InParanoid" id="A0A2P5EWB3"/>
<dbReference type="OrthoDB" id="2162994at2759"/>
<dbReference type="AlphaFoldDB" id="A0A2P5EWB3"/>
<dbReference type="InterPro" id="IPR000679">
    <property type="entry name" value="Znf_GATA"/>
</dbReference>
<feature type="compositionally biased region" description="Low complexity" evidence="4">
    <location>
        <begin position="14"/>
        <end position="26"/>
    </location>
</feature>
<comment type="caution">
    <text evidence="6">The sequence shown here is derived from an EMBL/GenBank/DDBJ whole genome shotgun (WGS) entry which is preliminary data.</text>
</comment>
<accession>A0A2P5EWB3</accession>
<dbReference type="PANTHER" id="PTHR46125:SF7">
    <property type="entry name" value="GATA TRANSCRIPTION FACTOR 19-LIKE ISOFORM X1"/>
    <property type="match status" value="1"/>
</dbReference>
<dbReference type="SUPFAM" id="SSF57716">
    <property type="entry name" value="Glucocorticoid receptor-like (DNA-binding domain)"/>
    <property type="match status" value="1"/>
</dbReference>
<name>A0A2P5EWB3_TREOI</name>
<evidence type="ECO:0000256" key="1">
    <source>
        <dbReference type="ARBA" id="ARBA00023015"/>
    </source>
</evidence>
<dbReference type="GO" id="GO:0043565">
    <property type="term" value="F:sequence-specific DNA binding"/>
    <property type="evidence" value="ECO:0007669"/>
    <property type="project" value="InterPro"/>
</dbReference>
<dbReference type="CDD" id="cd00202">
    <property type="entry name" value="ZnF_GATA"/>
    <property type="match status" value="1"/>
</dbReference>